<gene>
    <name evidence="1" type="ORF">HX845_22710</name>
</gene>
<name>A0A7Y7Y1Z3_9PSED</name>
<dbReference type="AlphaFoldDB" id="A0A7Y7Y1Z3"/>
<dbReference type="RefSeq" id="WP_017124193.1">
    <property type="nucleotide sequence ID" value="NZ_JACAQE010000008.1"/>
</dbReference>
<organism evidence="1 2">
    <name type="scientific">Pseudomonas gingeri</name>
    <dbReference type="NCBI Taxonomy" id="117681"/>
    <lineage>
        <taxon>Bacteria</taxon>
        <taxon>Pseudomonadati</taxon>
        <taxon>Pseudomonadota</taxon>
        <taxon>Gammaproteobacteria</taxon>
        <taxon>Pseudomonadales</taxon>
        <taxon>Pseudomonadaceae</taxon>
        <taxon>Pseudomonas</taxon>
    </lineage>
</organism>
<reference evidence="1 2" key="1">
    <citation type="submission" date="2020-04" db="EMBL/GenBank/DDBJ databases">
        <title>Molecular characterization of pseudomonads from Agaricus bisporus reveal novel blotch 2 pathogens in Western Europe.</title>
        <authorList>
            <person name="Taparia T."/>
            <person name="Krijger M."/>
            <person name="Haynes E."/>
            <person name="Elpinstone J.G."/>
            <person name="Noble R."/>
            <person name="Van Der Wolf J."/>
        </authorList>
    </citation>
    <scope>NUCLEOTIDE SEQUENCE [LARGE SCALE GENOMIC DNA]</scope>
    <source>
        <strain evidence="1 2">IPO3738</strain>
    </source>
</reference>
<dbReference type="EMBL" id="JACAQE010000008">
    <property type="protein sequence ID" value="NWC16487.1"/>
    <property type="molecule type" value="Genomic_DNA"/>
</dbReference>
<evidence type="ECO:0000313" key="2">
    <source>
        <dbReference type="Proteomes" id="UP000517547"/>
    </source>
</evidence>
<evidence type="ECO:0000313" key="1">
    <source>
        <dbReference type="EMBL" id="NWC16487.1"/>
    </source>
</evidence>
<comment type="caution">
    <text evidence="1">The sequence shown here is derived from an EMBL/GenBank/DDBJ whole genome shotgun (WGS) entry which is preliminary data.</text>
</comment>
<accession>A0A7Y7Y1Z3</accession>
<dbReference type="Proteomes" id="UP000517547">
    <property type="component" value="Unassembled WGS sequence"/>
</dbReference>
<sequence>MKNKIEDLRNHLFVTIESLLDPDKPLDINRAKAVAEVAQVMVNSAKVEVEMVKALGAHNGSGFLQIEQGGRK</sequence>
<protein>
    <submittedName>
        <fullName evidence="1">Uncharacterized protein</fullName>
    </submittedName>
</protein>
<proteinExistence type="predicted"/>